<reference evidence="8" key="1">
    <citation type="submission" date="2016-10" db="EMBL/GenBank/DDBJ databases">
        <authorList>
            <person name="Varghese N."/>
            <person name="Submissions S."/>
        </authorList>
    </citation>
    <scope>NUCLEOTIDE SEQUENCE [LARGE SCALE GENOMIC DNA]</scope>
    <source>
        <strain evidence="8">ATCC 25963</strain>
    </source>
</reference>
<dbReference type="EMBL" id="FOMX01000007">
    <property type="protein sequence ID" value="SFD99877.1"/>
    <property type="molecule type" value="Genomic_DNA"/>
</dbReference>
<dbReference type="RefSeq" id="WP_096329017.1">
    <property type="nucleotide sequence ID" value="NZ_FOMX01000007.1"/>
</dbReference>
<dbReference type="InterPro" id="IPR017441">
    <property type="entry name" value="Protein_kinase_ATP_BS"/>
</dbReference>
<gene>
    <name evidence="7" type="ORF">SAMN02745121_02600</name>
</gene>
<dbReference type="InterPro" id="IPR011009">
    <property type="entry name" value="Kinase-like_dom_sf"/>
</dbReference>
<sequence length="1290" mass="140790">MKGGVDAQSMSAGGEWTLPQQFDEYRLVRVLGSGSMGVVFLGHDTILDRPVAIKFINAREANPRTRERFVTEARAAARIAHPNVMSIHRIGELEGRLYIISEYVRGQPLSEIKGALPWQEALTIAVGLARGLAAAHRQGVLHRDIKLANVIRNEFGEIKLLDFGLAKLVPQGGPRLPDIKTPPPVVIDADSHIGDTAEFGLPRGDVVTSLDGTLSDRLAGPACEDDSSEVLVGTPYYMAPELWRAEPASRSSDIYALGALLYILCAGHPPLEASSTLELARLSQETVPRPLQEVAPGVDARFAALIDRCLQRDPAARFASADELCTALELLLTTGPIAEVIHGNPYRGLQAFEARHRAVFFGRVQEIRAVVDRLRVQSFVLVAGDSGVGKSSLCRAGVLPQASEPPGVGGRTWSSLAMIPGRRPLQTLVSALASHFTLKEEALRTLLTGEPEGLVRLLARRQGKDRGFILFIDQLEELVTLSEAPQVEPFGRFLTAFAAGVPSLRLLASVRGDFLTRAAALPQLGPFINPAVYLLTPLTREGMREAIVGPVALQGVHFESEGLVEELIQAGVEGSLPLLQFALAELWEAREAGSKIITAADLERIGRVTGALARHADNVVAGLPPSQRIAVRRLLMRLVTIEDTRASLPVEDLVSADPASEAALEALVRGRLVVAREAQDGTVHEIAHEALIRNWSTLQRWINEERESREIRHRLEQAAVEWQRLGQGRVGLWTGEQLAEADKLEAASLRAREREFIAASAAELRRRRWLRRAAVATLPLVAGLAFAGVKIQEARALAGRVDDQLARARKAFAAAHAHDQAAETSRVEALRKFDARDVPGGEEGWARTLQGFDEADRKYKETISASEVALGFDPAHAEAKQLIADALYERAVLAEERYKPELAEELIARVKLYDDGTRQARWTAPAALSVAVAPDAASVKLARYERDDAHRYVLVEPRELGPAPVAPLELAPGSYLLEITIDGREPIFYPVLLKRGEQRKLALEVPPAAAIPVGFAFVAAGSALFGSADEDTIRRKFFFAAPQHEVVTGSYVIARRETTYREWIAFLDDLPATERALRTPGVEADKFHAGVRLEPHEGGWRLVMKAGEATYSARAGEPLKYVGREVLAEQDWLDMPVSAISWDDANAYLAWLDRTGRVPGARLCSEWEWERAARGADARNFPHADTITRTDANYDETYARVAEHGGPDVGGAHPASRSPFGVDDLVGNVWEWTTSSLAANEGIIRGGAYYYDEVTCRSVNRYPWSPDTRDSTLGLRVCASVATSRPTGGS</sequence>
<dbReference type="Gene3D" id="1.10.510.10">
    <property type="entry name" value="Transferase(Phosphotransferase) domain 1"/>
    <property type="match status" value="1"/>
</dbReference>
<dbReference type="GO" id="GO:0004674">
    <property type="term" value="F:protein serine/threonine kinase activity"/>
    <property type="evidence" value="ECO:0007669"/>
    <property type="project" value="UniProtKB-KW"/>
</dbReference>
<keyword evidence="1" id="KW-0808">Transferase</keyword>
<keyword evidence="3 7" id="KW-0418">Kinase</keyword>
<dbReference type="Pfam" id="PF00069">
    <property type="entry name" value="Pkinase"/>
    <property type="match status" value="2"/>
</dbReference>
<evidence type="ECO:0000256" key="4">
    <source>
        <dbReference type="ARBA" id="ARBA00022840"/>
    </source>
</evidence>
<accession>A0A1I1WXL0</accession>
<protein>
    <submittedName>
        <fullName evidence="7">Serine/threonine protein kinase</fullName>
    </submittedName>
</protein>
<dbReference type="GO" id="GO:0005524">
    <property type="term" value="F:ATP binding"/>
    <property type="evidence" value="ECO:0007669"/>
    <property type="project" value="UniProtKB-UniRule"/>
</dbReference>
<dbReference type="CDD" id="cd14014">
    <property type="entry name" value="STKc_PknB_like"/>
    <property type="match status" value="1"/>
</dbReference>
<dbReference type="InterPro" id="IPR000719">
    <property type="entry name" value="Prot_kinase_dom"/>
</dbReference>
<dbReference type="SUPFAM" id="SSF52540">
    <property type="entry name" value="P-loop containing nucleoside triphosphate hydrolases"/>
    <property type="match status" value="1"/>
</dbReference>
<keyword evidence="4 5" id="KW-0067">ATP-binding</keyword>
<dbReference type="InterPro" id="IPR025662">
    <property type="entry name" value="Sigma_54_int_dom_ATP-bd_1"/>
</dbReference>
<dbReference type="SMART" id="SM00220">
    <property type="entry name" value="S_TKc"/>
    <property type="match status" value="1"/>
</dbReference>
<dbReference type="STRING" id="54.SAMN02745121_02600"/>
<dbReference type="Proteomes" id="UP000199400">
    <property type="component" value="Unassembled WGS sequence"/>
</dbReference>
<evidence type="ECO:0000313" key="8">
    <source>
        <dbReference type="Proteomes" id="UP000199400"/>
    </source>
</evidence>
<evidence type="ECO:0000256" key="3">
    <source>
        <dbReference type="ARBA" id="ARBA00022777"/>
    </source>
</evidence>
<dbReference type="SUPFAM" id="SSF56436">
    <property type="entry name" value="C-type lectin-like"/>
    <property type="match status" value="1"/>
</dbReference>
<dbReference type="Pfam" id="PF20703">
    <property type="entry name" value="nSTAND1"/>
    <property type="match status" value="1"/>
</dbReference>
<evidence type="ECO:0000256" key="2">
    <source>
        <dbReference type="ARBA" id="ARBA00022741"/>
    </source>
</evidence>
<dbReference type="PROSITE" id="PS50011">
    <property type="entry name" value="PROTEIN_KINASE_DOM"/>
    <property type="match status" value="1"/>
</dbReference>
<dbReference type="InterPro" id="IPR042095">
    <property type="entry name" value="SUMF_sf"/>
</dbReference>
<name>A0A1I1WXL0_9BACT</name>
<dbReference type="SUPFAM" id="SSF56112">
    <property type="entry name" value="Protein kinase-like (PK-like)"/>
    <property type="match status" value="1"/>
</dbReference>
<dbReference type="InterPro" id="IPR005532">
    <property type="entry name" value="SUMF_dom"/>
</dbReference>
<dbReference type="PROSITE" id="PS00675">
    <property type="entry name" value="SIGMA54_INTERACT_1"/>
    <property type="match status" value="1"/>
</dbReference>
<dbReference type="Gene3D" id="3.90.1580.10">
    <property type="entry name" value="paralog of FGE (formylglycine-generating enzyme)"/>
    <property type="match status" value="1"/>
</dbReference>
<dbReference type="PANTHER" id="PTHR43289:SF6">
    <property type="entry name" value="SERINE_THREONINE-PROTEIN KINASE NEKL-3"/>
    <property type="match status" value="1"/>
</dbReference>
<dbReference type="Gene3D" id="3.30.200.20">
    <property type="entry name" value="Phosphorylase Kinase, domain 1"/>
    <property type="match status" value="1"/>
</dbReference>
<dbReference type="InterPro" id="IPR027417">
    <property type="entry name" value="P-loop_NTPase"/>
</dbReference>
<organism evidence="7 8">
    <name type="scientific">Nannocystis exedens</name>
    <dbReference type="NCBI Taxonomy" id="54"/>
    <lineage>
        <taxon>Bacteria</taxon>
        <taxon>Pseudomonadati</taxon>
        <taxon>Myxococcota</taxon>
        <taxon>Polyangia</taxon>
        <taxon>Nannocystales</taxon>
        <taxon>Nannocystaceae</taxon>
        <taxon>Nannocystis</taxon>
    </lineage>
</organism>
<dbReference type="PANTHER" id="PTHR43289">
    <property type="entry name" value="MITOGEN-ACTIVATED PROTEIN KINASE KINASE KINASE 20-RELATED"/>
    <property type="match status" value="1"/>
</dbReference>
<evidence type="ECO:0000256" key="1">
    <source>
        <dbReference type="ARBA" id="ARBA00022679"/>
    </source>
</evidence>
<keyword evidence="7" id="KW-0723">Serine/threonine-protein kinase</keyword>
<proteinExistence type="predicted"/>
<feature type="binding site" evidence="5">
    <location>
        <position position="54"/>
    </location>
    <ligand>
        <name>ATP</name>
        <dbReference type="ChEBI" id="CHEBI:30616"/>
    </ligand>
</feature>
<dbReference type="Pfam" id="PF03781">
    <property type="entry name" value="FGE-sulfatase"/>
    <property type="match status" value="1"/>
</dbReference>
<dbReference type="OrthoDB" id="5476619at2"/>
<dbReference type="PROSITE" id="PS00107">
    <property type="entry name" value="PROTEIN_KINASE_ATP"/>
    <property type="match status" value="1"/>
</dbReference>
<keyword evidence="8" id="KW-1185">Reference proteome</keyword>
<dbReference type="InterPro" id="IPR049052">
    <property type="entry name" value="nSTAND1"/>
</dbReference>
<keyword evidence="2 5" id="KW-0547">Nucleotide-binding</keyword>
<feature type="domain" description="Protein kinase" evidence="6">
    <location>
        <begin position="25"/>
        <end position="331"/>
    </location>
</feature>
<evidence type="ECO:0000259" key="6">
    <source>
        <dbReference type="PROSITE" id="PS50011"/>
    </source>
</evidence>
<evidence type="ECO:0000313" key="7">
    <source>
        <dbReference type="EMBL" id="SFD99877.1"/>
    </source>
</evidence>
<dbReference type="InterPro" id="IPR016187">
    <property type="entry name" value="CTDL_fold"/>
</dbReference>
<evidence type="ECO:0000256" key="5">
    <source>
        <dbReference type="PROSITE-ProRule" id="PRU10141"/>
    </source>
</evidence>